<dbReference type="OrthoDB" id="9771666at2"/>
<dbReference type="STRING" id="549386.SAMN02927923_03005"/>
<reference evidence="3 4" key="1">
    <citation type="submission" date="2016-10" db="EMBL/GenBank/DDBJ databases">
        <authorList>
            <person name="de Groot N.N."/>
        </authorList>
    </citation>
    <scope>NUCLEOTIDE SEQUENCE [LARGE SCALE GENOMIC DNA]</scope>
    <source>
        <strain evidence="3 4">CGMCC 1.7666</strain>
    </source>
</reference>
<dbReference type="Gene3D" id="3.40.50.1820">
    <property type="entry name" value="alpha/beta hydrolase"/>
    <property type="match status" value="1"/>
</dbReference>
<feature type="domain" description="BD-FAE-like" evidence="2">
    <location>
        <begin position="99"/>
        <end position="187"/>
    </location>
</feature>
<dbReference type="InterPro" id="IPR049492">
    <property type="entry name" value="BD-FAE-like_dom"/>
</dbReference>
<sequence length="303" mass="33712">MLKRSNSKIMREQPMIDCSAKDGGYMLYRGMDKIALDAAYDNPRAVGLPVLQGMMTDWIARGKDIASAARLTEIHYGDGERNRIDIFEASRNSGFQGRATLAFIHGGYWRSQEKETYRFLAKGALERGLNFANIEYTLAPHQTIGGIVQEIKQAISRLNSHLSQIIPDHALLHMSGHSAGGHLVAMTLNESGVSGGTSISGIFDLEPISLSYLNEQLHLKPDDVARYSPQYHIPTSSPPFIISYGREELPELCRQSEDFHIAWDAGMLPSRLLRLPQHNHFSILEELADPDGVILEEIVSIIS</sequence>
<evidence type="ECO:0000313" key="4">
    <source>
        <dbReference type="Proteomes" id="UP000199569"/>
    </source>
</evidence>
<protein>
    <submittedName>
        <fullName evidence="3">Arylformamidase</fullName>
    </submittedName>
</protein>
<dbReference type="GO" id="GO:0016787">
    <property type="term" value="F:hydrolase activity"/>
    <property type="evidence" value="ECO:0007669"/>
    <property type="project" value="UniProtKB-KW"/>
</dbReference>
<accession>A0A1G5K1U9</accession>
<dbReference type="RefSeq" id="WP_091136085.1">
    <property type="nucleotide sequence ID" value="NZ_FMVJ01000008.1"/>
</dbReference>
<dbReference type="PANTHER" id="PTHR48081">
    <property type="entry name" value="AB HYDROLASE SUPERFAMILY PROTEIN C4A8.06C"/>
    <property type="match status" value="1"/>
</dbReference>
<dbReference type="InterPro" id="IPR050300">
    <property type="entry name" value="GDXG_lipolytic_enzyme"/>
</dbReference>
<dbReference type="EMBL" id="FMVJ01000008">
    <property type="protein sequence ID" value="SCY94546.1"/>
    <property type="molecule type" value="Genomic_DNA"/>
</dbReference>
<organism evidence="3 4">
    <name type="scientific">Microvirga guangxiensis</name>
    <dbReference type="NCBI Taxonomy" id="549386"/>
    <lineage>
        <taxon>Bacteria</taxon>
        <taxon>Pseudomonadati</taxon>
        <taxon>Pseudomonadota</taxon>
        <taxon>Alphaproteobacteria</taxon>
        <taxon>Hyphomicrobiales</taxon>
        <taxon>Methylobacteriaceae</taxon>
        <taxon>Microvirga</taxon>
    </lineage>
</organism>
<dbReference type="Pfam" id="PF20434">
    <property type="entry name" value="BD-FAE"/>
    <property type="match status" value="1"/>
</dbReference>
<gene>
    <name evidence="3" type="ORF">SAMN02927923_03005</name>
</gene>
<dbReference type="AlphaFoldDB" id="A0A1G5K1U9"/>
<evidence type="ECO:0000256" key="1">
    <source>
        <dbReference type="ARBA" id="ARBA00022801"/>
    </source>
</evidence>
<keyword evidence="4" id="KW-1185">Reference proteome</keyword>
<dbReference type="PANTHER" id="PTHR48081:SF33">
    <property type="entry name" value="KYNURENINE FORMAMIDASE"/>
    <property type="match status" value="1"/>
</dbReference>
<evidence type="ECO:0000313" key="3">
    <source>
        <dbReference type="EMBL" id="SCY94546.1"/>
    </source>
</evidence>
<evidence type="ECO:0000259" key="2">
    <source>
        <dbReference type="Pfam" id="PF20434"/>
    </source>
</evidence>
<proteinExistence type="predicted"/>
<keyword evidence="1" id="KW-0378">Hydrolase</keyword>
<dbReference type="Proteomes" id="UP000199569">
    <property type="component" value="Unassembled WGS sequence"/>
</dbReference>
<name>A0A1G5K1U9_9HYPH</name>
<dbReference type="SUPFAM" id="SSF53474">
    <property type="entry name" value="alpha/beta-Hydrolases"/>
    <property type="match status" value="1"/>
</dbReference>
<dbReference type="InterPro" id="IPR029058">
    <property type="entry name" value="AB_hydrolase_fold"/>
</dbReference>